<dbReference type="GO" id="GO:0016705">
    <property type="term" value="F:oxidoreductase activity, acting on paired donors, with incorporation or reduction of molecular oxygen"/>
    <property type="evidence" value="ECO:0007669"/>
    <property type="project" value="InterPro"/>
</dbReference>
<evidence type="ECO:0000256" key="2">
    <source>
        <dbReference type="ARBA" id="ARBA00010617"/>
    </source>
</evidence>
<dbReference type="InterPro" id="IPR050121">
    <property type="entry name" value="Cytochrome_P450_monoxygenase"/>
</dbReference>
<dbReference type="STRING" id="576137.A0A1L7WVD7"/>
<dbReference type="GO" id="GO:0004497">
    <property type="term" value="F:monooxygenase activity"/>
    <property type="evidence" value="ECO:0007669"/>
    <property type="project" value="UniProtKB-KW"/>
</dbReference>
<evidence type="ECO:0000256" key="1">
    <source>
        <dbReference type="ARBA" id="ARBA00001971"/>
    </source>
</evidence>
<keyword evidence="4" id="KW-0479">Metal-binding</keyword>
<reference evidence="8 9" key="1">
    <citation type="submission" date="2016-03" db="EMBL/GenBank/DDBJ databases">
        <authorList>
            <person name="Ploux O."/>
        </authorList>
    </citation>
    <scope>NUCLEOTIDE SEQUENCE [LARGE SCALE GENOMIC DNA]</scope>
    <source>
        <strain evidence="8 9">UAMH 11012</strain>
    </source>
</reference>
<evidence type="ECO:0000313" key="8">
    <source>
        <dbReference type="EMBL" id="CZR56731.1"/>
    </source>
</evidence>
<evidence type="ECO:0000256" key="7">
    <source>
        <dbReference type="ARBA" id="ARBA00023033"/>
    </source>
</evidence>
<keyword evidence="6" id="KW-0408">Iron</keyword>
<sequence>MRQPMDEVVPRIWLCGVRNWLTTDAVTKVIFTTSWDLLTSTANRCVTETFKTVVRQTGVVHNWPHLAYHEVTALLCLPHLAWSLVALENYSVAVMSSSKAERVKKYSTKDVFGYFSNVKDPDTGELILRPQDVRRNAANFIIAGSDTTASSVAATFFYLSHDPTAYAKVAQEVRSAFESASTIKAGPILNNCVCLRAAINEALRMAPAAPQPLWREAEAGGCVVDGDLIQASLNVGAGIFSLQHNVDAFPDPYKYDIERWIIDPRKGEVKEKERIKEMSRSWAPFFVGSR</sequence>
<dbReference type="AlphaFoldDB" id="A0A1L7WVD7"/>
<evidence type="ECO:0000256" key="3">
    <source>
        <dbReference type="ARBA" id="ARBA00022617"/>
    </source>
</evidence>
<dbReference type="GO" id="GO:0020037">
    <property type="term" value="F:heme binding"/>
    <property type="evidence" value="ECO:0007669"/>
    <property type="project" value="InterPro"/>
</dbReference>
<evidence type="ECO:0000256" key="6">
    <source>
        <dbReference type="ARBA" id="ARBA00023004"/>
    </source>
</evidence>
<name>A0A1L7WVD7_9HELO</name>
<comment type="similarity">
    <text evidence="2">Belongs to the cytochrome P450 family.</text>
</comment>
<comment type="cofactor">
    <cofactor evidence="1">
        <name>heme</name>
        <dbReference type="ChEBI" id="CHEBI:30413"/>
    </cofactor>
</comment>
<accession>A0A1L7WVD7</accession>
<gene>
    <name evidence="8" type="ORF">PAC_06620</name>
</gene>
<dbReference type="EMBL" id="FJOG01000008">
    <property type="protein sequence ID" value="CZR56731.1"/>
    <property type="molecule type" value="Genomic_DNA"/>
</dbReference>
<dbReference type="Gene3D" id="1.10.630.10">
    <property type="entry name" value="Cytochrome P450"/>
    <property type="match status" value="1"/>
</dbReference>
<evidence type="ECO:0000313" key="9">
    <source>
        <dbReference type="Proteomes" id="UP000184330"/>
    </source>
</evidence>
<keyword evidence="3" id="KW-0349">Heme</keyword>
<protein>
    <recommendedName>
        <fullName evidence="10">Benzoate 4-monooxygenase cytochrome P450</fullName>
    </recommendedName>
</protein>
<organism evidence="8 9">
    <name type="scientific">Phialocephala subalpina</name>
    <dbReference type="NCBI Taxonomy" id="576137"/>
    <lineage>
        <taxon>Eukaryota</taxon>
        <taxon>Fungi</taxon>
        <taxon>Dikarya</taxon>
        <taxon>Ascomycota</taxon>
        <taxon>Pezizomycotina</taxon>
        <taxon>Leotiomycetes</taxon>
        <taxon>Helotiales</taxon>
        <taxon>Mollisiaceae</taxon>
        <taxon>Phialocephala</taxon>
        <taxon>Phialocephala fortinii species complex</taxon>
    </lineage>
</organism>
<evidence type="ECO:0000256" key="4">
    <source>
        <dbReference type="ARBA" id="ARBA00022723"/>
    </source>
</evidence>
<dbReference type="OrthoDB" id="1470350at2759"/>
<keyword evidence="9" id="KW-1185">Reference proteome</keyword>
<dbReference type="InterPro" id="IPR036396">
    <property type="entry name" value="Cyt_P450_sf"/>
</dbReference>
<dbReference type="Proteomes" id="UP000184330">
    <property type="component" value="Unassembled WGS sequence"/>
</dbReference>
<dbReference type="InterPro" id="IPR001128">
    <property type="entry name" value="Cyt_P450"/>
</dbReference>
<dbReference type="GO" id="GO:0005506">
    <property type="term" value="F:iron ion binding"/>
    <property type="evidence" value="ECO:0007669"/>
    <property type="project" value="InterPro"/>
</dbReference>
<keyword evidence="7" id="KW-0503">Monooxygenase</keyword>
<dbReference type="InterPro" id="IPR002401">
    <property type="entry name" value="Cyt_P450_E_grp-I"/>
</dbReference>
<evidence type="ECO:0008006" key="10">
    <source>
        <dbReference type="Google" id="ProtNLM"/>
    </source>
</evidence>
<dbReference type="PANTHER" id="PTHR24305">
    <property type="entry name" value="CYTOCHROME P450"/>
    <property type="match status" value="1"/>
</dbReference>
<evidence type="ECO:0000256" key="5">
    <source>
        <dbReference type="ARBA" id="ARBA00023002"/>
    </source>
</evidence>
<keyword evidence="5" id="KW-0560">Oxidoreductase</keyword>
<dbReference type="Pfam" id="PF00067">
    <property type="entry name" value="p450"/>
    <property type="match status" value="1"/>
</dbReference>
<proteinExistence type="inferred from homology"/>
<dbReference type="PRINTS" id="PR00385">
    <property type="entry name" value="P450"/>
</dbReference>
<dbReference type="SUPFAM" id="SSF48264">
    <property type="entry name" value="Cytochrome P450"/>
    <property type="match status" value="1"/>
</dbReference>
<dbReference type="PANTHER" id="PTHR24305:SF237">
    <property type="entry name" value="CYTOCHROME P450 MONOOXYGENASE ATNE-RELATED"/>
    <property type="match status" value="1"/>
</dbReference>
<dbReference type="PRINTS" id="PR00463">
    <property type="entry name" value="EP450I"/>
</dbReference>